<keyword evidence="4" id="KW-1185">Reference proteome</keyword>
<feature type="domain" description="DUF7507" evidence="2">
    <location>
        <begin position="650"/>
        <end position="751"/>
    </location>
</feature>
<dbReference type="NCBIfam" id="TIGR04131">
    <property type="entry name" value="Bac_Flav_CTERM"/>
    <property type="match status" value="1"/>
</dbReference>
<dbReference type="Pfam" id="PF24346">
    <property type="entry name" value="DUF7507"/>
    <property type="match status" value="1"/>
</dbReference>
<protein>
    <recommendedName>
        <fullName evidence="5">Gliding motility-associated C-terminal domain</fullName>
    </recommendedName>
</protein>
<dbReference type="Pfam" id="PF13585">
    <property type="entry name" value="CHU_C"/>
    <property type="match status" value="1"/>
</dbReference>
<dbReference type="EMBL" id="BAABGR010000029">
    <property type="protein sequence ID" value="GAA4518230.1"/>
    <property type="molecule type" value="Genomic_DNA"/>
</dbReference>
<dbReference type="Pfam" id="PF01345">
    <property type="entry name" value="DUF11"/>
    <property type="match status" value="1"/>
</dbReference>
<gene>
    <name evidence="3" type="ORF">GCM10023173_19770</name>
</gene>
<dbReference type="Pfam" id="PF17963">
    <property type="entry name" value="Big_9"/>
    <property type="match status" value="1"/>
</dbReference>
<evidence type="ECO:0000259" key="1">
    <source>
        <dbReference type="Pfam" id="PF01345"/>
    </source>
</evidence>
<dbReference type="InterPro" id="IPR026341">
    <property type="entry name" value="T9SS_type_B"/>
</dbReference>
<sequence length="1169" mass="131182">MLEPHILNQANSNAARFYNHARHFVYAKMNETIAVASSAMGVGAGGIRIMSPTGVTTEYFGPLGRIVGSGGLTNREAELAGPRAGYTPYEFAVNEEGIWTVEFISPVNNTGGNFSPTLVAADDEWAQSANSNFISAWDISVRNASDTEWISGRVYTNVLNLYMNGGLMNSEDYGFFGVNYVLTRDGNLYKVDGNGFIGLRFTYFVNNSGFLDDNGNPSYKSSSAGYGARIHNPNDPDVNSQYVTHKMFYALPSIDLPSSGVGFFGETWLLRDPLTATVSNIRIGSSENTIQHVNTKGMFIHFETNYAGRYRVNIKSKSPTFNFPPKDIIVYAEMGDNKVFWDGLDGEGKYLPIGKYDIDVTVAMIEGEVHFPYFDMEINPRGLLLYRIDRAGATIGPATIYWDDSKIPLGPNVEEHSNPLVNLSGIPSNVNGHRWGTYSVTTPATNQNINNNFYTGANSFGNNMAMDTWSYAVQIEEKMEKEILVEIADLETVSIEANRDTIELNEQVEYKVIVKNNGPSHALGSRYEFDLPQGFFIDNVTYQTNGCAVITSQQFNQHSLRTIMDIDNGCVVILTITAHANNVPDETYGYVRALAGMVRPPGYIDPDATSSDITIDRPLSAQEECAPTECNNIKIHDEVFLLEPYNERGKIALLKTANHIDRNGSGFQEEGEEIEYVFTIRNTGLVAVKDFQLTDSLLNVFADDVNVTLLPEEEYSFSRRYTIRKSDIERGYVLNQALVIGKNPRGFDVKDLSGTSFDNNNITRIDIAPAPYFRLRLSVTNTGTGENNQFTIGDTIRFEYTVKHEGVVSIQQLRVQHDLVMSDPVVTYDFTLQNRDLRFNSQYVITEEDIQRGAIVTSASLWGRDTKYGNELRDLSGLTFEDDQSLVIPLATAPTAVADRIALYQGQEKELNILDNDRKGSSEWNSGKIEIIEAPSMGNVRVEGIKVFYKQHDNFESGEDYFTYRIVDNSRLASNAVRVDLTILKTSPQAVDDYFVQPYNGKIQLSVTRNDFVEYSEIDAESVRIISNPSHGSLRYQGNGIFIYESEKTFSGIDQFTYIVRDKNGNWSEEATVQIEVAGLVLPNVITPNGDGYNDTFEIIGLYKYDRCEFQVFDRFKNVIYSNDNYKNDWVVQPNVTDGTYFYLVRLWDKEKKPTVIKGHVLITREKLR</sequence>
<evidence type="ECO:0000313" key="3">
    <source>
        <dbReference type="EMBL" id="GAA4518230.1"/>
    </source>
</evidence>
<dbReference type="InterPro" id="IPR001434">
    <property type="entry name" value="OmcB-like_DUF11"/>
</dbReference>
<dbReference type="InterPro" id="IPR055354">
    <property type="entry name" value="DUF7507"/>
</dbReference>
<organism evidence="3 4">
    <name type="scientific">Sphingobacterium thermophilum</name>
    <dbReference type="NCBI Taxonomy" id="768534"/>
    <lineage>
        <taxon>Bacteria</taxon>
        <taxon>Pseudomonadati</taxon>
        <taxon>Bacteroidota</taxon>
        <taxon>Sphingobacteriia</taxon>
        <taxon>Sphingobacteriales</taxon>
        <taxon>Sphingobacteriaceae</taxon>
        <taxon>Sphingobacterium</taxon>
    </lineage>
</organism>
<evidence type="ECO:0000259" key="2">
    <source>
        <dbReference type="Pfam" id="PF24346"/>
    </source>
</evidence>
<dbReference type="Proteomes" id="UP001500394">
    <property type="component" value="Unassembled WGS sequence"/>
</dbReference>
<evidence type="ECO:0008006" key="5">
    <source>
        <dbReference type="Google" id="ProtNLM"/>
    </source>
</evidence>
<evidence type="ECO:0000313" key="4">
    <source>
        <dbReference type="Proteomes" id="UP001500394"/>
    </source>
</evidence>
<proteinExistence type="predicted"/>
<name>A0ABP8R514_9SPHI</name>
<accession>A0ABP8R514</accession>
<feature type="domain" description="DUF11" evidence="1">
    <location>
        <begin position="493"/>
        <end position="582"/>
    </location>
</feature>
<reference evidence="4" key="1">
    <citation type="journal article" date="2019" name="Int. J. Syst. Evol. Microbiol.">
        <title>The Global Catalogue of Microorganisms (GCM) 10K type strain sequencing project: providing services to taxonomists for standard genome sequencing and annotation.</title>
        <authorList>
            <consortium name="The Broad Institute Genomics Platform"/>
            <consortium name="The Broad Institute Genome Sequencing Center for Infectious Disease"/>
            <person name="Wu L."/>
            <person name="Ma J."/>
        </authorList>
    </citation>
    <scope>NUCLEOTIDE SEQUENCE [LARGE SCALE GENOMIC DNA]</scope>
    <source>
        <strain evidence="4">JCM 17858</strain>
    </source>
</reference>
<comment type="caution">
    <text evidence="3">The sequence shown here is derived from an EMBL/GenBank/DDBJ whole genome shotgun (WGS) entry which is preliminary data.</text>
</comment>
<dbReference type="Gene3D" id="2.60.40.3440">
    <property type="match status" value="1"/>
</dbReference>